<organism evidence="2 3">
    <name type="scientific">Fibroporia radiculosa</name>
    <dbReference type="NCBI Taxonomy" id="599839"/>
    <lineage>
        <taxon>Eukaryota</taxon>
        <taxon>Fungi</taxon>
        <taxon>Dikarya</taxon>
        <taxon>Basidiomycota</taxon>
        <taxon>Agaricomycotina</taxon>
        <taxon>Agaricomycetes</taxon>
        <taxon>Polyporales</taxon>
        <taxon>Fibroporiaceae</taxon>
        <taxon>Fibroporia</taxon>
    </lineage>
</organism>
<dbReference type="Proteomes" id="UP000006352">
    <property type="component" value="Unassembled WGS sequence"/>
</dbReference>
<reference evidence="2 3" key="1">
    <citation type="journal article" date="2012" name="Appl. Environ. Microbiol.">
        <title>Short-read sequencing for genomic analysis of the brown rot fungus Fibroporia radiculosa.</title>
        <authorList>
            <person name="Tang J.D."/>
            <person name="Perkins A.D."/>
            <person name="Sonstegard T.S."/>
            <person name="Schroeder S.G."/>
            <person name="Burgess S.C."/>
            <person name="Diehl S.V."/>
        </authorList>
    </citation>
    <scope>NUCLEOTIDE SEQUENCE [LARGE SCALE GENOMIC DNA]</scope>
    <source>
        <strain evidence="2 3">TFFH 294</strain>
    </source>
</reference>
<feature type="domain" description="Fido" evidence="1">
    <location>
        <begin position="12"/>
        <end position="152"/>
    </location>
</feature>
<evidence type="ECO:0000313" key="3">
    <source>
        <dbReference type="Proteomes" id="UP000006352"/>
    </source>
</evidence>
<dbReference type="Gene3D" id="1.10.1790.50">
    <property type="match status" value="1"/>
</dbReference>
<dbReference type="Pfam" id="PF02661">
    <property type="entry name" value="Fic"/>
    <property type="match status" value="1"/>
</dbReference>
<evidence type="ECO:0000313" key="2">
    <source>
        <dbReference type="EMBL" id="CCM04745.1"/>
    </source>
</evidence>
<gene>
    <name evidence="2" type="ORF">FIBRA_06935</name>
</gene>
<protein>
    <recommendedName>
        <fullName evidence="1">Fido domain-containing protein</fullName>
    </recommendedName>
</protein>
<dbReference type="EMBL" id="HE797166">
    <property type="protein sequence ID" value="CCM04745.1"/>
    <property type="molecule type" value="Genomic_DNA"/>
</dbReference>
<dbReference type="RefSeq" id="XP_012184028.1">
    <property type="nucleotide sequence ID" value="XM_012328638.1"/>
</dbReference>
<dbReference type="PROSITE" id="PS51459">
    <property type="entry name" value="FIDO"/>
    <property type="match status" value="1"/>
</dbReference>
<dbReference type="InterPro" id="IPR003812">
    <property type="entry name" value="Fido"/>
</dbReference>
<dbReference type="HOGENOM" id="CLU_150776_0_0_1"/>
<evidence type="ECO:0000259" key="1">
    <source>
        <dbReference type="PROSITE" id="PS51459"/>
    </source>
</evidence>
<accession>J4GTX1</accession>
<name>J4GTX1_9APHY</name>
<dbReference type="AlphaFoldDB" id="J4GTX1"/>
<dbReference type="GeneID" id="24099656"/>
<dbReference type="SUPFAM" id="SSF140931">
    <property type="entry name" value="Fic-like"/>
    <property type="match status" value="1"/>
</dbReference>
<sequence length="153" mass="16208">MSIAALRLSRLFTPTYAKLINAQLVHPAQSQVVKPNELRSALARPLNVALYEPDKSPSFLAASLSYGIIKGGAAPFLSCVGSASHEDTGHPFLDGNKRTAFFLANEYLRAQGHPGLADGGKVSDVNKDLIACAERHIGVASGKLDVADLARDP</sequence>
<keyword evidence="3" id="KW-1185">Reference proteome</keyword>
<dbReference type="InterPro" id="IPR036597">
    <property type="entry name" value="Fido-like_dom_sf"/>
</dbReference>
<proteinExistence type="predicted"/>
<dbReference type="InParanoid" id="J4GTX1"/>
<dbReference type="OrthoDB" id="3049701at2759"/>
<dbReference type="STRING" id="599839.J4GTX1"/>